<name>A0ABS4D5T7_9CHLR</name>
<dbReference type="SUPFAM" id="SSF53756">
    <property type="entry name" value="UDP-Glycosyltransferase/glycogen phosphorylase"/>
    <property type="match status" value="1"/>
</dbReference>
<accession>A0ABS4D5T7</accession>
<organism evidence="3 4">
    <name type="scientific">Candidatus Chloroploca mongolica</name>
    <dbReference type="NCBI Taxonomy" id="2528176"/>
    <lineage>
        <taxon>Bacteria</taxon>
        <taxon>Bacillati</taxon>
        <taxon>Chloroflexota</taxon>
        <taxon>Chloroflexia</taxon>
        <taxon>Chloroflexales</taxon>
        <taxon>Chloroflexineae</taxon>
        <taxon>Oscillochloridaceae</taxon>
        <taxon>Candidatus Chloroploca</taxon>
    </lineage>
</organism>
<keyword evidence="3" id="KW-0328">Glycosyltransferase</keyword>
<evidence type="ECO:0000259" key="2">
    <source>
        <dbReference type="Pfam" id="PF13579"/>
    </source>
</evidence>
<feature type="domain" description="Glycosyl transferase family 1" evidence="1">
    <location>
        <begin position="200"/>
        <end position="330"/>
    </location>
</feature>
<dbReference type="PANTHER" id="PTHR12526">
    <property type="entry name" value="GLYCOSYLTRANSFERASE"/>
    <property type="match status" value="1"/>
</dbReference>
<sequence length="404" mass="45122">MLVYIAYPTSLTLQSANALQTYTTLRELRVRRPDTLALIPRWGREESRFEEVGAVHLPRPAIGKLSRLYKSTLLYYLEHTAFAFMTAALIAPRRHEVEAVYVRQVICAAWWAGVLGPRLGIPVIYEAHDLETRNPSRAREPWAEGLLHLIDRIALTRSSAVVSLTDDFRQLLATLGWRNLDDVFVVPDAYDEQIFAQGNRQEARQTLGLPAEAPIIAYAGMTFAHRWLDGLLAACAELRQQCPNLIVILAGGRDHEREALRKQAYDLGFGDGGQQQGEGICMLIPPRPQAEIVTYLQAADVLAIPDTVTDITASPLKLFEYLALGQPIVLPILPALQEIVPLHLSHTFARRDLAGLTSGLGDALARAPDMRRAMARRVIATEHTYGKRAERILAVVNRIKHNER</sequence>
<feature type="domain" description="Glycosyltransferase subfamily 4-like N-terminal" evidence="2">
    <location>
        <begin position="27"/>
        <end position="186"/>
    </location>
</feature>
<protein>
    <submittedName>
        <fullName evidence="3">Glycosyltransferase</fullName>
        <ecNumber evidence="3">2.4.-.-</ecNumber>
    </submittedName>
</protein>
<dbReference type="Gene3D" id="3.40.50.2000">
    <property type="entry name" value="Glycogen Phosphorylase B"/>
    <property type="match status" value="2"/>
</dbReference>
<reference evidence="3 4" key="1">
    <citation type="submission" date="2021-03" db="EMBL/GenBank/DDBJ databases">
        <authorList>
            <person name="Grouzdev D.S."/>
        </authorList>
    </citation>
    <scope>NUCLEOTIDE SEQUENCE [LARGE SCALE GENOMIC DNA]</scope>
    <source>
        <strain evidence="3 4">M50-1</strain>
    </source>
</reference>
<keyword evidence="4" id="KW-1185">Reference proteome</keyword>
<dbReference type="InterPro" id="IPR028098">
    <property type="entry name" value="Glyco_trans_4-like_N"/>
</dbReference>
<gene>
    <name evidence="3" type="ORF">EYB53_003660</name>
</gene>
<dbReference type="Pfam" id="PF00534">
    <property type="entry name" value="Glycos_transf_1"/>
    <property type="match status" value="1"/>
</dbReference>
<evidence type="ECO:0000259" key="1">
    <source>
        <dbReference type="Pfam" id="PF00534"/>
    </source>
</evidence>
<dbReference type="Pfam" id="PF13579">
    <property type="entry name" value="Glyco_trans_4_4"/>
    <property type="match status" value="1"/>
</dbReference>
<dbReference type="GO" id="GO:0016757">
    <property type="term" value="F:glycosyltransferase activity"/>
    <property type="evidence" value="ECO:0007669"/>
    <property type="project" value="UniProtKB-KW"/>
</dbReference>
<evidence type="ECO:0000313" key="4">
    <source>
        <dbReference type="Proteomes" id="UP001193081"/>
    </source>
</evidence>
<proteinExistence type="predicted"/>
<keyword evidence="3" id="KW-0808">Transferase</keyword>
<evidence type="ECO:0000313" key="3">
    <source>
        <dbReference type="EMBL" id="MBP1464800.1"/>
    </source>
</evidence>
<dbReference type="EMBL" id="SIJK02000004">
    <property type="protein sequence ID" value="MBP1464800.1"/>
    <property type="molecule type" value="Genomic_DNA"/>
</dbReference>
<dbReference type="Proteomes" id="UP001193081">
    <property type="component" value="Unassembled WGS sequence"/>
</dbReference>
<dbReference type="PANTHER" id="PTHR12526:SF600">
    <property type="entry name" value="GLYCOSYL TRANSFERASE GROUP 1"/>
    <property type="match status" value="1"/>
</dbReference>
<dbReference type="EC" id="2.4.-.-" evidence="3"/>
<dbReference type="InterPro" id="IPR001296">
    <property type="entry name" value="Glyco_trans_1"/>
</dbReference>
<comment type="caution">
    <text evidence="3">The sequence shown here is derived from an EMBL/GenBank/DDBJ whole genome shotgun (WGS) entry which is preliminary data.</text>
</comment>
<dbReference type="RefSeq" id="WP_135476856.1">
    <property type="nucleotide sequence ID" value="NZ_SIJK02000004.1"/>
</dbReference>